<sequence>MDIIEKAIVMASRAHDGQYRKRTKTPYISHPISVGLILMKAGYRDELVAAAILHDTVEDTELTLNDIEQTFGRTLSTIVEGCSEPDKSLTWDERKEHTIEFLKTAPEDIRVVSCADKLHNVQSIIRDFEHEGDQVWERFNRGKDKQEWYYRSIIKSLGFESTFPLLKELENAVEILFGDKYNL</sequence>
<dbReference type="Pfam" id="PF13328">
    <property type="entry name" value="HD_4"/>
    <property type="match status" value="1"/>
</dbReference>
<dbReference type="InterPro" id="IPR003607">
    <property type="entry name" value="HD/PDEase_dom"/>
</dbReference>
<protein>
    <submittedName>
        <fullName evidence="2">HD domain-containing protein</fullName>
    </submittedName>
</protein>
<dbReference type="EMBL" id="JAKTTI010000002">
    <property type="protein sequence ID" value="MCH1624338.1"/>
    <property type="molecule type" value="Genomic_DNA"/>
</dbReference>
<reference evidence="2" key="1">
    <citation type="submission" date="2022-02" db="EMBL/GenBank/DDBJ databases">
        <title>Fredinandcohnia quinoae sp. nov. isolated from Chenopodium quinoa seeds.</title>
        <authorList>
            <person name="Saati-Santamaria Z."/>
            <person name="Flores-Felix J.D."/>
            <person name="Igual J.M."/>
            <person name="Velazquez E."/>
            <person name="Garcia-Fraile P."/>
            <person name="Martinez-Molina E."/>
        </authorList>
    </citation>
    <scope>NUCLEOTIDE SEQUENCE</scope>
    <source>
        <strain evidence="2">SECRCQ15</strain>
    </source>
</reference>
<dbReference type="InterPro" id="IPR052194">
    <property type="entry name" value="MESH1"/>
</dbReference>
<name>A0AAW5DVH0_9BACI</name>
<dbReference type="GO" id="GO:0008893">
    <property type="term" value="F:guanosine-3',5'-bis(diphosphate) 3'-diphosphatase activity"/>
    <property type="evidence" value="ECO:0007669"/>
    <property type="project" value="TreeGrafter"/>
</dbReference>
<gene>
    <name evidence="2" type="ORF">MJG50_03275</name>
</gene>
<feature type="domain" description="HD/PDEase" evidence="1">
    <location>
        <begin position="23"/>
        <end position="130"/>
    </location>
</feature>
<evidence type="ECO:0000259" key="1">
    <source>
        <dbReference type="SMART" id="SM00471"/>
    </source>
</evidence>
<dbReference type="PANTHER" id="PTHR46246">
    <property type="entry name" value="GUANOSINE-3',5'-BIS(DIPHOSPHATE) 3'-PYROPHOSPHOHYDROLASE MESH1"/>
    <property type="match status" value="1"/>
</dbReference>
<keyword evidence="3" id="KW-1185">Reference proteome</keyword>
<dbReference type="AlphaFoldDB" id="A0AAW5DVH0"/>
<dbReference type="RefSeq" id="WP_240252640.1">
    <property type="nucleotide sequence ID" value="NZ_JAKTTI010000002.1"/>
</dbReference>
<organism evidence="2 3">
    <name type="scientific">Fredinandcohnia quinoae</name>
    <dbReference type="NCBI Taxonomy" id="2918902"/>
    <lineage>
        <taxon>Bacteria</taxon>
        <taxon>Bacillati</taxon>
        <taxon>Bacillota</taxon>
        <taxon>Bacilli</taxon>
        <taxon>Bacillales</taxon>
        <taxon>Bacillaceae</taxon>
        <taxon>Fredinandcohnia</taxon>
    </lineage>
</organism>
<dbReference type="Gene3D" id="1.10.3210.10">
    <property type="entry name" value="Hypothetical protein af1432"/>
    <property type="match status" value="1"/>
</dbReference>
<proteinExistence type="predicted"/>
<comment type="caution">
    <text evidence="2">The sequence shown here is derived from an EMBL/GenBank/DDBJ whole genome shotgun (WGS) entry which is preliminary data.</text>
</comment>
<dbReference type="Proteomes" id="UP001431131">
    <property type="component" value="Unassembled WGS sequence"/>
</dbReference>
<evidence type="ECO:0000313" key="2">
    <source>
        <dbReference type="EMBL" id="MCH1624338.1"/>
    </source>
</evidence>
<accession>A0AAW5DVH0</accession>
<evidence type="ECO:0000313" key="3">
    <source>
        <dbReference type="Proteomes" id="UP001431131"/>
    </source>
</evidence>
<dbReference type="SUPFAM" id="SSF109604">
    <property type="entry name" value="HD-domain/PDEase-like"/>
    <property type="match status" value="1"/>
</dbReference>
<dbReference type="PANTHER" id="PTHR46246:SF1">
    <property type="entry name" value="GUANOSINE-3',5'-BIS(DIPHOSPHATE) 3'-PYROPHOSPHOHYDROLASE MESH1"/>
    <property type="match status" value="1"/>
</dbReference>
<dbReference type="SMART" id="SM00471">
    <property type="entry name" value="HDc"/>
    <property type="match status" value="1"/>
</dbReference>